<feature type="region of interest" description="Disordered" evidence="1">
    <location>
        <begin position="1"/>
        <end position="38"/>
    </location>
</feature>
<keyword evidence="2" id="KW-0449">Lipoprotein</keyword>
<organism evidence="2 3">
    <name type="scientific">Qipengyuania citrea LAMA 915</name>
    <dbReference type="NCBI Taxonomy" id="1306953"/>
    <lineage>
        <taxon>Bacteria</taxon>
        <taxon>Pseudomonadati</taxon>
        <taxon>Pseudomonadota</taxon>
        <taxon>Alphaproteobacteria</taxon>
        <taxon>Sphingomonadales</taxon>
        <taxon>Erythrobacteraceae</taxon>
        <taxon>Qipengyuania</taxon>
    </lineage>
</organism>
<comment type="caution">
    <text evidence="2">The sequence shown here is derived from an EMBL/GenBank/DDBJ whole genome shotgun (WGS) entry which is preliminary data.</text>
</comment>
<proteinExistence type="predicted"/>
<evidence type="ECO:0000313" key="3">
    <source>
        <dbReference type="Proteomes" id="UP000037446"/>
    </source>
</evidence>
<dbReference type="EMBL" id="JYNE01000028">
    <property type="protein sequence ID" value="KNH01017.1"/>
    <property type="molecule type" value="Genomic_DNA"/>
</dbReference>
<gene>
    <name evidence="2" type="ORF">J121_1645</name>
</gene>
<evidence type="ECO:0000256" key="1">
    <source>
        <dbReference type="SAM" id="MobiDB-lite"/>
    </source>
</evidence>
<sequence length="38" mass="4175">MEAPGGRRGEACDDGHARADSRGRRTWRAFSRSPRCAA</sequence>
<feature type="compositionally biased region" description="Basic and acidic residues" evidence="1">
    <location>
        <begin position="1"/>
        <end position="23"/>
    </location>
</feature>
<protein>
    <submittedName>
        <fullName evidence="2">Putative conserved lipoprotein LPQO</fullName>
    </submittedName>
</protein>
<name>A0A0L1KAZ8_9SPHN</name>
<reference evidence="2" key="1">
    <citation type="submission" date="2015-02" db="EMBL/GenBank/DDBJ databases">
        <authorList>
            <person name="Chooi Y.-H."/>
        </authorList>
    </citation>
    <scope>NUCLEOTIDE SEQUENCE [LARGE SCALE GENOMIC DNA]</scope>
    <source>
        <strain evidence="2">LAMA 915</strain>
    </source>
</reference>
<evidence type="ECO:0000313" key="2">
    <source>
        <dbReference type="EMBL" id="KNH01017.1"/>
    </source>
</evidence>
<dbReference type="Proteomes" id="UP000037446">
    <property type="component" value="Unassembled WGS sequence"/>
</dbReference>
<dbReference type="AlphaFoldDB" id="A0A0L1KAZ8"/>
<accession>A0A0L1KAZ8</accession>